<organism evidence="1 2">
    <name type="scientific">Racocetra persica</name>
    <dbReference type="NCBI Taxonomy" id="160502"/>
    <lineage>
        <taxon>Eukaryota</taxon>
        <taxon>Fungi</taxon>
        <taxon>Fungi incertae sedis</taxon>
        <taxon>Mucoromycota</taxon>
        <taxon>Glomeromycotina</taxon>
        <taxon>Glomeromycetes</taxon>
        <taxon>Diversisporales</taxon>
        <taxon>Gigasporaceae</taxon>
        <taxon>Racocetra</taxon>
    </lineage>
</organism>
<protein>
    <submittedName>
        <fullName evidence="1">10557_t:CDS:1</fullName>
    </submittedName>
</protein>
<dbReference type="EMBL" id="CAJVQC010027155">
    <property type="protein sequence ID" value="CAG8735560.1"/>
    <property type="molecule type" value="Genomic_DNA"/>
</dbReference>
<evidence type="ECO:0000313" key="2">
    <source>
        <dbReference type="Proteomes" id="UP000789920"/>
    </source>
</evidence>
<reference evidence="1" key="1">
    <citation type="submission" date="2021-06" db="EMBL/GenBank/DDBJ databases">
        <authorList>
            <person name="Kallberg Y."/>
            <person name="Tangrot J."/>
            <person name="Rosling A."/>
        </authorList>
    </citation>
    <scope>NUCLEOTIDE SEQUENCE</scope>
    <source>
        <strain evidence="1">MA461A</strain>
    </source>
</reference>
<keyword evidence="2" id="KW-1185">Reference proteome</keyword>
<sequence>MTRGQVNPEITIRRNGVPNYIKFIKNSYPFEEAFPVQENYLREYLDYLAQKVEAGELQARNAKLYITNIKAHNRALRFSWTFDAITKEALDSLERGSTTVANLGHSSLNSSSIINFPDVTTDINIDYVNQINVSPNNDNNFTYMSPYDARLFLPSGINAPRIVPFPTGVDSYARPTHLRSDQFNTHVNISYNPDARSSLLSDTANSFSNQLSNPYISAQELANQIFDVQEQVSDVQRKINYLLNLIAYAS</sequence>
<accession>A0ACA9Q471</accession>
<gene>
    <name evidence="1" type="ORF">RPERSI_LOCUS12616</name>
</gene>
<comment type="caution">
    <text evidence="1">The sequence shown here is derived from an EMBL/GenBank/DDBJ whole genome shotgun (WGS) entry which is preliminary data.</text>
</comment>
<proteinExistence type="predicted"/>
<name>A0ACA9Q471_9GLOM</name>
<evidence type="ECO:0000313" key="1">
    <source>
        <dbReference type="EMBL" id="CAG8735560.1"/>
    </source>
</evidence>
<dbReference type="Proteomes" id="UP000789920">
    <property type="component" value="Unassembled WGS sequence"/>
</dbReference>